<organism evidence="2 3">
    <name type="scientific">Microbotryum intermedium</name>
    <dbReference type="NCBI Taxonomy" id="269621"/>
    <lineage>
        <taxon>Eukaryota</taxon>
        <taxon>Fungi</taxon>
        <taxon>Dikarya</taxon>
        <taxon>Basidiomycota</taxon>
        <taxon>Pucciniomycotina</taxon>
        <taxon>Microbotryomycetes</taxon>
        <taxon>Microbotryales</taxon>
        <taxon>Microbotryaceae</taxon>
        <taxon>Microbotryum</taxon>
    </lineage>
</organism>
<feature type="compositionally biased region" description="Polar residues" evidence="1">
    <location>
        <begin position="239"/>
        <end position="249"/>
    </location>
</feature>
<dbReference type="OrthoDB" id="2536633at2759"/>
<dbReference type="InterPro" id="IPR026768">
    <property type="entry name" value="YPEH2ZP"/>
</dbReference>
<dbReference type="Proteomes" id="UP000198372">
    <property type="component" value="Unassembled WGS sequence"/>
</dbReference>
<dbReference type="EMBL" id="FMSP01000023">
    <property type="protein sequence ID" value="SCV74741.1"/>
    <property type="molecule type" value="Genomic_DNA"/>
</dbReference>
<dbReference type="Pfam" id="PF14976">
    <property type="entry name" value="YPEH2ZP"/>
    <property type="match status" value="1"/>
</dbReference>
<evidence type="ECO:0000313" key="2">
    <source>
        <dbReference type="EMBL" id="SCV74741.1"/>
    </source>
</evidence>
<dbReference type="AlphaFoldDB" id="A0A238FRA3"/>
<feature type="compositionally biased region" description="Polar residues" evidence="1">
    <location>
        <begin position="664"/>
        <end position="675"/>
    </location>
</feature>
<protein>
    <submittedName>
        <fullName evidence="2">BQ2448_7770 protein</fullName>
    </submittedName>
</protein>
<sequence>MRINAARVARILDASNHVTIFDPESEHEEHDGYLTELAADEEDMTMFINSLRTGEASRDRRRSRVIREDSLAPFVVDFDVIDYQSDWEASDDEQAPPRNQQERAEQRSASEQLPPEESWQGWEEFERQAMAIPSRAGRLWMHNPVDIGRIADAHPLPRGGASLARTSTIGRQAPVNLNSGRGGRRTSTARHTSHAAPASSFWLHDSDALSYSFSWTRTRTSEEIQRSPSPHEVLEEVPTTASTTSNSDPTPIERAAMVNYVLLYNELRDSAQRTSQTAYQRLSGAAADLARLATINAPTQPPSPTARRTIEERTELMGQAMRMKKSCWLVYCGKSQTSDGASTSLRSAWHGNASSAKNAASGSSEGCGSLVCARGLVEAPKKVFDRSGRGELEEAIASDLAPCASEVGEMTGRMSWNTRGVAGCKGCATADLSCRSCGNLIGYRVVNPCTPCKSSLAAPVTGLLWHYRCRAVTLLPRLVGVVPASSIDLSKDHSASLLEPTPSPISPLTFDPNGRLVESEPVVGSRMRWAQLPHAQIDFEDGLVGEPAEWFSPETDNSWLVTMGSTTKEKSTGPSGEANPSDAELPALPSLYSVAFGTNTDSAAQEEDAVDQGPFRESLLSPFSPPPMPSTWRRLPDVNAEESDTSGTPNSRAGLHRSGAIRRQASSTHLSSSNNGRGLVRRRDEDDEGEQAGEEGRRIRRRLVALNRNADDIEVDRLTEVAGYGAAFSRSQGERHERDKARNSRERAGKRSSGALVGR</sequence>
<gene>
    <name evidence="2" type="ORF">BQ2448_7770</name>
</gene>
<accession>A0A238FRA3</accession>
<feature type="compositionally biased region" description="Basic and acidic residues" evidence="1">
    <location>
        <begin position="732"/>
        <end position="749"/>
    </location>
</feature>
<evidence type="ECO:0000313" key="3">
    <source>
        <dbReference type="Proteomes" id="UP000198372"/>
    </source>
</evidence>
<proteinExistence type="predicted"/>
<evidence type="ECO:0000256" key="1">
    <source>
        <dbReference type="SAM" id="MobiDB-lite"/>
    </source>
</evidence>
<reference evidence="3" key="1">
    <citation type="submission" date="2016-09" db="EMBL/GenBank/DDBJ databases">
        <authorList>
            <person name="Jeantristanb JTB J.-T."/>
            <person name="Ricardo R."/>
        </authorList>
    </citation>
    <scope>NUCLEOTIDE SEQUENCE [LARGE SCALE GENOMIC DNA]</scope>
</reference>
<feature type="compositionally biased region" description="Basic residues" evidence="1">
    <location>
        <begin position="182"/>
        <end position="193"/>
    </location>
</feature>
<name>A0A238FRA3_9BASI</name>
<feature type="region of interest" description="Disordered" evidence="1">
    <location>
        <begin position="725"/>
        <end position="759"/>
    </location>
</feature>
<feature type="region of interest" description="Disordered" evidence="1">
    <location>
        <begin position="603"/>
        <end position="695"/>
    </location>
</feature>
<feature type="region of interest" description="Disordered" evidence="1">
    <location>
        <begin position="87"/>
        <end position="119"/>
    </location>
</feature>
<feature type="region of interest" description="Disordered" evidence="1">
    <location>
        <begin position="173"/>
        <end position="197"/>
    </location>
</feature>
<feature type="region of interest" description="Disordered" evidence="1">
    <location>
        <begin position="565"/>
        <end position="585"/>
    </location>
</feature>
<keyword evidence="3" id="KW-1185">Reference proteome</keyword>
<feature type="region of interest" description="Disordered" evidence="1">
    <location>
        <begin position="220"/>
        <end position="251"/>
    </location>
</feature>